<organism evidence="2 3">
    <name type="scientific">Hymenobacter negativus</name>
    <dbReference type="NCBI Taxonomy" id="2795026"/>
    <lineage>
        <taxon>Bacteria</taxon>
        <taxon>Pseudomonadati</taxon>
        <taxon>Bacteroidota</taxon>
        <taxon>Cytophagia</taxon>
        <taxon>Cytophagales</taxon>
        <taxon>Hymenobacteraceae</taxon>
        <taxon>Hymenobacter</taxon>
    </lineage>
</organism>
<keyword evidence="3" id="KW-1185">Reference proteome</keyword>
<comment type="caution">
    <text evidence="2">The sequence shown here is derived from an EMBL/GenBank/DDBJ whole genome shotgun (WGS) entry which is preliminary data.</text>
</comment>
<keyword evidence="1" id="KW-0732">Signal</keyword>
<evidence type="ECO:0000313" key="3">
    <source>
        <dbReference type="Proteomes" id="UP000625631"/>
    </source>
</evidence>
<proteinExistence type="predicted"/>
<gene>
    <name evidence="2" type="ORF">I7X13_11395</name>
</gene>
<name>A0ABS0Q8W1_9BACT</name>
<dbReference type="RefSeq" id="WP_198075590.1">
    <property type="nucleotide sequence ID" value="NZ_JAEDAE010000004.1"/>
</dbReference>
<reference evidence="2 3" key="1">
    <citation type="submission" date="2020-12" db="EMBL/GenBank/DDBJ databases">
        <title>Hymenobacter sp.</title>
        <authorList>
            <person name="Kim M.K."/>
        </authorList>
    </citation>
    <scope>NUCLEOTIDE SEQUENCE [LARGE SCALE GENOMIC DNA]</scope>
    <source>
        <strain evidence="2 3">BT442</strain>
    </source>
</reference>
<feature type="chain" id="PRO_5046698790" description="Transporter" evidence="1">
    <location>
        <begin position="22"/>
        <end position="298"/>
    </location>
</feature>
<dbReference type="EMBL" id="JAEDAE010000004">
    <property type="protein sequence ID" value="MBH8558656.1"/>
    <property type="molecule type" value="Genomic_DNA"/>
</dbReference>
<protein>
    <recommendedName>
        <fullName evidence="4">Transporter</fullName>
    </recommendedName>
</protein>
<sequence length="298" mass="32898">MRVLLVLLLLLGLPGWRPAVAQTHSPAAEVLTDPRPAAGQPAAPPRLTVDLTTSNRNAYLMRAPEAADDHGYLGTQLTYQTRWGLYVGTYLNSSYGPDNPLFDDYEATLGYARTGHGPTEWSLQYTHLFVPGSSKLLRATITDNVEGSLAHDFDFVYASLTADAFFGSSRDLVLTWNVSHAFPLPVFAHDTLNFTPTVELGTGTQRFYAAGLARNVRQQVVSTKKNGQTKTKTANVLETPDTPGFATTGYTLSLPLSLDMRRSSLALIPAYLVPLHVPEWGNDEKFFYVSVEFTRRLW</sequence>
<dbReference type="Proteomes" id="UP000625631">
    <property type="component" value="Unassembled WGS sequence"/>
</dbReference>
<evidence type="ECO:0000313" key="2">
    <source>
        <dbReference type="EMBL" id="MBH8558656.1"/>
    </source>
</evidence>
<feature type="signal peptide" evidence="1">
    <location>
        <begin position="1"/>
        <end position="21"/>
    </location>
</feature>
<accession>A0ABS0Q8W1</accession>
<evidence type="ECO:0000256" key="1">
    <source>
        <dbReference type="SAM" id="SignalP"/>
    </source>
</evidence>
<evidence type="ECO:0008006" key="4">
    <source>
        <dbReference type="Google" id="ProtNLM"/>
    </source>
</evidence>